<keyword evidence="5" id="KW-1185">Reference proteome</keyword>
<reference evidence="4 5" key="1">
    <citation type="submission" date="2016-04" db="EMBL/GenBank/DDBJ databases">
        <title>Complete genome sequence and analysis of deep-sea sediment isolate, Amycolatopsis sp. WP1.</title>
        <authorList>
            <person name="Wang H."/>
            <person name="Chen S."/>
            <person name="Wu Q."/>
        </authorList>
    </citation>
    <scope>NUCLEOTIDE SEQUENCE [LARGE SCALE GENOMIC DNA]</scope>
    <source>
        <strain evidence="4 5">WP1</strain>
    </source>
</reference>
<dbReference type="Proteomes" id="UP000250434">
    <property type="component" value="Chromosome"/>
</dbReference>
<dbReference type="SUPFAM" id="SSF46689">
    <property type="entry name" value="Homeodomain-like"/>
    <property type="match status" value="1"/>
</dbReference>
<dbReference type="PANTHER" id="PTHR30055:SF178">
    <property type="entry name" value="POSSIBLE TRANSCRIPTIONAL REGULATORY PROTEIN"/>
    <property type="match status" value="1"/>
</dbReference>
<dbReference type="KEGG" id="aab:A4R43_00020"/>
<dbReference type="Pfam" id="PF17929">
    <property type="entry name" value="TetR_C_34"/>
    <property type="match status" value="1"/>
</dbReference>
<dbReference type="InterPro" id="IPR050109">
    <property type="entry name" value="HTH-type_TetR-like_transc_reg"/>
</dbReference>
<evidence type="ECO:0000259" key="3">
    <source>
        <dbReference type="PROSITE" id="PS50977"/>
    </source>
</evidence>
<evidence type="ECO:0000256" key="1">
    <source>
        <dbReference type="ARBA" id="ARBA00023125"/>
    </source>
</evidence>
<dbReference type="Pfam" id="PF00440">
    <property type="entry name" value="TetR_N"/>
    <property type="match status" value="1"/>
</dbReference>
<feature type="DNA-binding region" description="H-T-H motif" evidence="2">
    <location>
        <begin position="38"/>
        <end position="57"/>
    </location>
</feature>
<dbReference type="GO" id="GO:0000976">
    <property type="term" value="F:transcription cis-regulatory region binding"/>
    <property type="evidence" value="ECO:0007669"/>
    <property type="project" value="TreeGrafter"/>
</dbReference>
<dbReference type="EMBL" id="CP015163">
    <property type="protein sequence ID" value="AXB48180.1"/>
    <property type="molecule type" value="Genomic_DNA"/>
</dbReference>
<dbReference type="PROSITE" id="PS50977">
    <property type="entry name" value="HTH_TETR_2"/>
    <property type="match status" value="1"/>
</dbReference>
<feature type="domain" description="HTH tetR-type" evidence="3">
    <location>
        <begin position="15"/>
        <end position="75"/>
    </location>
</feature>
<organism evidence="4 5">
    <name type="scientific">Amycolatopsis albispora</name>
    <dbReference type="NCBI Taxonomy" id="1804986"/>
    <lineage>
        <taxon>Bacteria</taxon>
        <taxon>Bacillati</taxon>
        <taxon>Actinomycetota</taxon>
        <taxon>Actinomycetes</taxon>
        <taxon>Pseudonocardiales</taxon>
        <taxon>Pseudonocardiaceae</taxon>
        <taxon>Amycolatopsis</taxon>
    </lineage>
</organism>
<sequence>MGQGFVRARRPEQKRQRREAILAAARELALKSGVRSVSLGNVAAAVCLAKSNVVRYFGTREEIYLELTAECWSEWGEALAGRLAGVDSAGKLVTAIAETLEDRPLFCDLLGNSATTLEHNVSAEAAGAFKRRVKEVLGEVGVAIERTGIGLTATEAFEVAAAGTIFAGALYPAANPPAPLREVYASDPELAAMCPPFVPTLERALSALVAGLPTLR</sequence>
<dbReference type="InterPro" id="IPR001647">
    <property type="entry name" value="HTH_TetR"/>
</dbReference>
<dbReference type="PANTHER" id="PTHR30055">
    <property type="entry name" value="HTH-TYPE TRANSCRIPTIONAL REGULATOR RUTR"/>
    <property type="match status" value="1"/>
</dbReference>
<dbReference type="Gene3D" id="1.10.357.10">
    <property type="entry name" value="Tetracycline Repressor, domain 2"/>
    <property type="match status" value="1"/>
</dbReference>
<dbReference type="AlphaFoldDB" id="A0A344LJF6"/>
<proteinExistence type="predicted"/>
<dbReference type="InterPro" id="IPR009057">
    <property type="entry name" value="Homeodomain-like_sf"/>
</dbReference>
<evidence type="ECO:0000256" key="2">
    <source>
        <dbReference type="PROSITE-ProRule" id="PRU00335"/>
    </source>
</evidence>
<evidence type="ECO:0000313" key="4">
    <source>
        <dbReference type="EMBL" id="AXB48180.1"/>
    </source>
</evidence>
<keyword evidence="1 2" id="KW-0238">DNA-binding</keyword>
<dbReference type="InterPro" id="IPR041483">
    <property type="entry name" value="TetR_C_34"/>
</dbReference>
<gene>
    <name evidence="4" type="ORF">A4R43_00020</name>
</gene>
<protein>
    <submittedName>
        <fullName evidence="4">TetR family transcriptional regulator</fullName>
    </submittedName>
</protein>
<dbReference type="GO" id="GO:0003700">
    <property type="term" value="F:DNA-binding transcription factor activity"/>
    <property type="evidence" value="ECO:0007669"/>
    <property type="project" value="TreeGrafter"/>
</dbReference>
<evidence type="ECO:0000313" key="5">
    <source>
        <dbReference type="Proteomes" id="UP000250434"/>
    </source>
</evidence>
<dbReference type="OrthoDB" id="6637160at2"/>
<name>A0A344LJF6_9PSEU</name>
<accession>A0A344LJF6</accession>